<dbReference type="EMBL" id="BFEA01000145">
    <property type="protein sequence ID" value="GBG71350.1"/>
    <property type="molecule type" value="Genomic_DNA"/>
</dbReference>
<evidence type="ECO:0000256" key="2">
    <source>
        <dbReference type="ARBA" id="ARBA00022801"/>
    </source>
</evidence>
<feature type="compositionally biased region" description="Basic and acidic residues" evidence="6">
    <location>
        <begin position="345"/>
        <end position="357"/>
    </location>
</feature>
<name>A0A388KMS2_CHABU</name>
<comment type="function">
    <text evidence="5">RNA helicase.</text>
</comment>
<feature type="domain" description="Helicase ATP-binding" evidence="7">
    <location>
        <begin position="783"/>
        <end position="992"/>
    </location>
</feature>
<dbReference type="Pfam" id="PF00271">
    <property type="entry name" value="Helicase_C"/>
    <property type="match status" value="1"/>
</dbReference>
<keyword evidence="1 5" id="KW-0547">Nucleotide-binding</keyword>
<keyword evidence="4 5" id="KW-0694">RNA-binding</keyword>
<keyword evidence="2 5" id="KW-0378">Hydrolase</keyword>
<gene>
    <name evidence="9" type="ORF">CBR_g8769</name>
</gene>
<dbReference type="GO" id="GO:0005524">
    <property type="term" value="F:ATP binding"/>
    <property type="evidence" value="ECO:0007669"/>
    <property type="project" value="UniProtKB-UniRule"/>
</dbReference>
<feature type="compositionally biased region" description="Acidic residues" evidence="6">
    <location>
        <begin position="329"/>
        <end position="344"/>
    </location>
</feature>
<dbReference type="EC" id="3.6.4.13" evidence="5"/>
<dbReference type="SMART" id="SM00487">
    <property type="entry name" value="DEXDc"/>
    <property type="match status" value="1"/>
</dbReference>
<accession>A0A388KMS2</accession>
<evidence type="ECO:0000313" key="9">
    <source>
        <dbReference type="EMBL" id="GBG71350.1"/>
    </source>
</evidence>
<organism evidence="9 10">
    <name type="scientific">Chara braunii</name>
    <name type="common">Braun's stonewort</name>
    <dbReference type="NCBI Taxonomy" id="69332"/>
    <lineage>
        <taxon>Eukaryota</taxon>
        <taxon>Viridiplantae</taxon>
        <taxon>Streptophyta</taxon>
        <taxon>Charophyceae</taxon>
        <taxon>Charales</taxon>
        <taxon>Characeae</taxon>
        <taxon>Chara</taxon>
    </lineage>
</organism>
<dbReference type="Proteomes" id="UP000265515">
    <property type="component" value="Unassembled WGS sequence"/>
</dbReference>
<evidence type="ECO:0000259" key="7">
    <source>
        <dbReference type="PROSITE" id="PS51192"/>
    </source>
</evidence>
<feature type="compositionally biased region" description="Gly residues" evidence="6">
    <location>
        <begin position="87"/>
        <end position="99"/>
    </location>
</feature>
<dbReference type="OMA" id="WEREEYW"/>
<dbReference type="PANTHER" id="PTHR24031">
    <property type="entry name" value="RNA HELICASE"/>
    <property type="match status" value="1"/>
</dbReference>
<comment type="catalytic activity">
    <reaction evidence="5">
        <text>ATP + H2O = ADP + phosphate + H(+)</text>
        <dbReference type="Rhea" id="RHEA:13065"/>
        <dbReference type="ChEBI" id="CHEBI:15377"/>
        <dbReference type="ChEBI" id="CHEBI:15378"/>
        <dbReference type="ChEBI" id="CHEBI:30616"/>
        <dbReference type="ChEBI" id="CHEBI:43474"/>
        <dbReference type="ChEBI" id="CHEBI:456216"/>
        <dbReference type="EC" id="3.6.4.13"/>
    </reaction>
</comment>
<dbReference type="OrthoDB" id="193716at2759"/>
<feature type="compositionally biased region" description="Basic and acidic residues" evidence="6">
    <location>
        <begin position="825"/>
        <end position="836"/>
    </location>
</feature>
<keyword evidence="10" id="KW-1185">Reference proteome</keyword>
<feature type="compositionally biased region" description="Gly residues" evidence="6">
    <location>
        <begin position="235"/>
        <end position="245"/>
    </location>
</feature>
<feature type="compositionally biased region" description="Gly residues" evidence="6">
    <location>
        <begin position="270"/>
        <end position="284"/>
    </location>
</feature>
<dbReference type="PROSITE" id="PS51192">
    <property type="entry name" value="HELICASE_ATP_BIND_1"/>
    <property type="match status" value="1"/>
</dbReference>
<dbReference type="Pfam" id="PF00270">
    <property type="entry name" value="DEAD"/>
    <property type="match status" value="1"/>
</dbReference>
<dbReference type="InterPro" id="IPR014001">
    <property type="entry name" value="Helicase_ATP-bd"/>
</dbReference>
<evidence type="ECO:0000313" key="10">
    <source>
        <dbReference type="Proteomes" id="UP000265515"/>
    </source>
</evidence>
<comment type="caution">
    <text evidence="9">The sequence shown here is derived from an EMBL/GenBank/DDBJ whole genome shotgun (WGS) entry which is preliminary data.</text>
</comment>
<feature type="compositionally biased region" description="Acidic residues" evidence="6">
    <location>
        <begin position="493"/>
        <end position="522"/>
    </location>
</feature>
<proteinExistence type="inferred from homology"/>
<feature type="region of interest" description="Disordered" evidence="6">
    <location>
        <begin position="216"/>
        <end position="553"/>
    </location>
</feature>
<keyword evidence="5" id="KW-0347">Helicase</keyword>
<protein>
    <recommendedName>
        <fullName evidence="5">ATP-dependent RNA helicase</fullName>
        <ecNumber evidence="5">3.6.4.13</ecNumber>
    </recommendedName>
</protein>
<dbReference type="SUPFAM" id="SSF52540">
    <property type="entry name" value="P-loop containing nucleoside triphosphate hydrolases"/>
    <property type="match status" value="2"/>
</dbReference>
<feature type="compositionally biased region" description="Low complexity" evidence="6">
    <location>
        <begin position="398"/>
        <end position="417"/>
    </location>
</feature>
<dbReference type="STRING" id="69332.A0A388KMS2"/>
<feature type="compositionally biased region" description="Low complexity" evidence="6">
    <location>
        <begin position="730"/>
        <end position="745"/>
    </location>
</feature>
<feature type="domain" description="Helicase C-terminal" evidence="8">
    <location>
        <begin position="1024"/>
        <end position="1181"/>
    </location>
</feature>
<feature type="compositionally biased region" description="Basic and acidic residues" evidence="6">
    <location>
        <begin position="472"/>
        <end position="492"/>
    </location>
</feature>
<feature type="compositionally biased region" description="Acidic residues" evidence="6">
    <location>
        <begin position="684"/>
        <end position="694"/>
    </location>
</feature>
<feature type="compositionally biased region" description="Basic and acidic residues" evidence="6">
    <location>
        <begin position="285"/>
        <end position="294"/>
    </location>
</feature>
<reference evidence="9 10" key="1">
    <citation type="journal article" date="2018" name="Cell">
        <title>The Chara Genome: Secondary Complexity and Implications for Plant Terrestrialization.</title>
        <authorList>
            <person name="Nishiyama T."/>
            <person name="Sakayama H."/>
            <person name="Vries J.D."/>
            <person name="Buschmann H."/>
            <person name="Saint-Marcoux D."/>
            <person name="Ullrich K.K."/>
            <person name="Haas F.B."/>
            <person name="Vanderstraeten L."/>
            <person name="Becker D."/>
            <person name="Lang D."/>
            <person name="Vosolsobe S."/>
            <person name="Rombauts S."/>
            <person name="Wilhelmsson P.K.I."/>
            <person name="Janitza P."/>
            <person name="Kern R."/>
            <person name="Heyl A."/>
            <person name="Rumpler F."/>
            <person name="Villalobos L.I.A.C."/>
            <person name="Clay J.M."/>
            <person name="Skokan R."/>
            <person name="Toyoda A."/>
            <person name="Suzuki Y."/>
            <person name="Kagoshima H."/>
            <person name="Schijlen E."/>
            <person name="Tajeshwar N."/>
            <person name="Catarino B."/>
            <person name="Hetherington A.J."/>
            <person name="Saltykova A."/>
            <person name="Bonnot C."/>
            <person name="Breuninger H."/>
            <person name="Symeonidi A."/>
            <person name="Radhakrishnan G.V."/>
            <person name="Van Nieuwerburgh F."/>
            <person name="Deforce D."/>
            <person name="Chang C."/>
            <person name="Karol K.G."/>
            <person name="Hedrich R."/>
            <person name="Ulvskov P."/>
            <person name="Glockner G."/>
            <person name="Delwiche C.F."/>
            <person name="Petrasek J."/>
            <person name="Van de Peer Y."/>
            <person name="Friml J."/>
            <person name="Beilby M."/>
            <person name="Dolan L."/>
            <person name="Kohara Y."/>
            <person name="Sugano S."/>
            <person name="Fujiyama A."/>
            <person name="Delaux P.-M."/>
            <person name="Quint M."/>
            <person name="TheiBen G."/>
            <person name="Hagemann M."/>
            <person name="Harholt J."/>
            <person name="Dunand C."/>
            <person name="Zachgo S."/>
            <person name="Langdale J."/>
            <person name="Maumus F."/>
            <person name="Straeten D.V.D."/>
            <person name="Gould S.B."/>
            <person name="Rensing S.A."/>
        </authorList>
    </citation>
    <scope>NUCLEOTIDE SEQUENCE [LARGE SCALE GENOMIC DNA]</scope>
    <source>
        <strain evidence="9 10">S276</strain>
    </source>
</reference>
<evidence type="ECO:0000256" key="4">
    <source>
        <dbReference type="ARBA" id="ARBA00022884"/>
    </source>
</evidence>
<dbReference type="GO" id="GO:0003723">
    <property type="term" value="F:RNA binding"/>
    <property type="evidence" value="ECO:0007669"/>
    <property type="project" value="UniProtKB-UniRule"/>
</dbReference>
<dbReference type="PROSITE" id="PS51194">
    <property type="entry name" value="HELICASE_CTER"/>
    <property type="match status" value="1"/>
</dbReference>
<evidence type="ECO:0000256" key="6">
    <source>
        <dbReference type="SAM" id="MobiDB-lite"/>
    </source>
</evidence>
<keyword evidence="3 5" id="KW-0067">ATP-binding</keyword>
<feature type="compositionally biased region" description="Low complexity" evidence="6">
    <location>
        <begin position="540"/>
        <end position="552"/>
    </location>
</feature>
<evidence type="ECO:0000256" key="3">
    <source>
        <dbReference type="ARBA" id="ARBA00022840"/>
    </source>
</evidence>
<dbReference type="InterPro" id="IPR011545">
    <property type="entry name" value="DEAD/DEAH_box_helicase_dom"/>
</dbReference>
<feature type="region of interest" description="Disordered" evidence="6">
    <location>
        <begin position="817"/>
        <end position="847"/>
    </location>
</feature>
<dbReference type="AlphaFoldDB" id="A0A388KMS2"/>
<dbReference type="InterPro" id="IPR027417">
    <property type="entry name" value="P-loop_NTPase"/>
</dbReference>
<dbReference type="Gramene" id="GBG71350">
    <property type="protein sequence ID" value="GBG71350"/>
    <property type="gene ID" value="CBR_g8769"/>
</dbReference>
<dbReference type="GO" id="GO:0016787">
    <property type="term" value="F:hydrolase activity"/>
    <property type="evidence" value="ECO:0007669"/>
    <property type="project" value="UniProtKB-KW"/>
</dbReference>
<evidence type="ECO:0000256" key="1">
    <source>
        <dbReference type="ARBA" id="ARBA00022741"/>
    </source>
</evidence>
<evidence type="ECO:0000256" key="5">
    <source>
        <dbReference type="RuleBase" id="RU365068"/>
    </source>
</evidence>
<comment type="similarity">
    <text evidence="5">Belongs to the DEAD box helicase family.</text>
</comment>
<evidence type="ECO:0000259" key="8">
    <source>
        <dbReference type="PROSITE" id="PS51194"/>
    </source>
</evidence>
<dbReference type="Gene3D" id="3.40.50.300">
    <property type="entry name" value="P-loop containing nucleotide triphosphate hydrolases"/>
    <property type="match status" value="2"/>
</dbReference>
<feature type="region of interest" description="Disordered" evidence="6">
    <location>
        <begin position="625"/>
        <end position="745"/>
    </location>
</feature>
<dbReference type="InterPro" id="IPR001650">
    <property type="entry name" value="Helicase_C-like"/>
</dbReference>
<comment type="domain">
    <text evidence="5">The Q motif is unique to and characteristic of the DEAD box family of RNA helicases and controls ATP binding and hydrolysis.</text>
</comment>
<feature type="region of interest" description="Disordered" evidence="6">
    <location>
        <begin position="84"/>
        <end position="126"/>
    </location>
</feature>
<dbReference type="GO" id="GO:0003724">
    <property type="term" value="F:RNA helicase activity"/>
    <property type="evidence" value="ECO:0007669"/>
    <property type="project" value="UniProtKB-EC"/>
</dbReference>
<sequence length="1250" mass="135598">MMHMTSSSAICSSSISRQSSFATCGGQSVISVQAGRGRRTGGVSSARCEAKKECPVVAWIWSSWRLGARVDVSQSLESQWERVVQGRRGGGGGGGGGRGLGERGPEVGSGGIGRQRRSLSSDCGHGGGGGGGLLLEIRGMGGGPRTFPGGVTKWQWKRMQTKKKRSIELARIGRMKKEGQPPPYLWDPTRKEREDFYKTMRSGSRHKTAMQWRRREDGDGVADVAQEQQQPPAFRGGGRGGGGGLDSMEEGNGPLDLGAMKGNLRDGRGQEVGIGRSGGEGWRGGGEEKAEGASRRGAGYGGGPRGTTGLERYLQATKDSRRYSRGGGEEEEDEEEDEEEEEEEARFYDDGVEDMRHARGGNNAGSRMYTQSDARDQRSGYRAAWGRGRGRGGGRGSSGSSSSVRGAGRSGGSSARGDGAGRSGSSVRWGDADRAGSRGSSSVRGGGMRTEQPPALPTRSRDPRQSSSTSEVGRRDTWQGSSERRRGGRDGDDFFDIFAEDEKESEEEEEDDGEVNEYDEGEWGASLAAAGVQSGPSGNTTRRATAAAPTAPVLKDPWEREEYWQPYGGPKAEVWARLQDQYNKEVPEDIREMPDPLRAARIKHKALKVPKLVLVSSKGELVPWLQKEEKVGQAKQSRLVEQGEGESRGEGVNGKGGAIITAGRERSGRGGVAVATSARTRSAEEEEEEEEEEESRGSKYATSERGGGGSSLLLPFSSPPPELRVRQKSAAGEPAAAAAEAAPTPEHVLSATGFQSFKLSELTLRALADLGCENATLLQEETIPQMLKGKDLLVGGNAGAGKRLSFLIPAVEVADRRVEAKKKKSSEEEKEEKKEGSGAASASAEEDDNNKDVMVLIITPTRDSVQAIWRMAAALTADHPNVSLQTIIGGSRVNGEQSRLLHDPCRILIGSAGRLLDHLQNTIGFPERLSKLKLLVFDDTAELLRLGFRPLMESILRYLPTKGRQTCIFASTLPPQLYSLVHNTLRPDHAVVETVNAVVPDDSPSDEQVPQEYMIVPVESHLVVLYQMLRLHMEEEGVENFKVVVFCVSTPVTVMTTELMQSLGLPAVALHPGLDRPERIRIANEFRLGTGTVLITSDNTARGDYPGVTLVVQVGLPLNRDQYLFRVRRSDKSQGTSMLLLYPFEKFFLGYLRDLPLEECEAMPIDPFSEDKVTKSLKKVDINARMRAYQDFLGYYKNHSDIVWDNKELVHHANVFSKGIGFAEPPVLSLRVALALGLSRVEGLRVADIF</sequence>